<dbReference type="GO" id="GO:0043495">
    <property type="term" value="F:protein-membrane adaptor activity"/>
    <property type="evidence" value="ECO:0007669"/>
    <property type="project" value="TreeGrafter"/>
</dbReference>
<evidence type="ECO:0000313" key="14">
    <source>
        <dbReference type="EMBL" id="KRY55037.1"/>
    </source>
</evidence>
<sequence>MPVDEDENPYRIPKNRLHRFLKRLNVQYPNLGVISFVSAGTLFLFSPFLYHLYQYLTMDAEEYKEYYDAVYKRNILRARYGEGMNFLWFTFNLQSAERIEEQKIAFKKLMEKREARMFDHVMNGFLSFMTWCSYLRDVPSSLMSPFCTFLLNRYLGCYLLNKQINIEQLSVDIFAGKGSLKEVELDVKHINETLLERNIPVHLFDGFVKEITINVPWTTLLEDCCLVEIDVLESLMMSVTSSLELARSFVVEHNGKCSFDPENDDKLPFDVISPLVKLIDTFLSRMRFVITNVVCRLEHYYEDRWVALEARVGKLEVVDQLVLEKELSNKRASGVEEESSSWPEPKKDMPYKAISIFDVRLYTDSFLPVISMRSAIDSARRSCFVSATAEPNSPIVASNCATTSLYTSCVNANEESEMTTTTTTSSAASTVRVAAHQSGICKEPFMFACFASPTAAKFLVHLRNATCPDGERLTNGDCRIATVKGWIESLTVMIAPQRLKLLYHLLKGIFHCPQGDLKIGGYLKNGSKKPFDGAEFVVSDQDDWLAEETFYPMTGMPTTRAEDSYFDQEEDLVGASTVELGRSSVLVEVGFCWIAITHDDFCDDVELDDDDDEHTVRQRIDDFFTCSRSVLFDYSKKIPVGLNSRSAFDSALPWDHLRFVVDSLKLETTFQANSRTELFELKFSCSNFELVESLQTDHQTSRFYTELLKFDHVEQQGQKIGKFQMTVKRKRGFRVSVELEPCSCEVDISMVNRIAALLSPLPRRRGCSSSSMTTSCSRQLFNRSEPLSLNANLFTNLPQGPFYDASAPMVTVKCANVTLKVRVPEPRPIGIELASLKEKRLRQEYFTIRLAEFCVKFVVENDFCNKGRIVVQFASLNGDFVDQFGIGHKVCKAKGGNDDDDNHAKLIAQWNGRFRTNSEIAQIETFNYDDHNHSGDDNDDPTTTTTTNNNTNNTNDDDDDDDDDDTTPVAKSLQESLIRIRPAPSGSLNPFSKSRIAYEGEPLIVVGNAQELKSFRETACGNCQVNFQISIAQLCVAIDDKNLYELLFNRLFVDFSLWNCARFKQMMNRNSNNHIGMFSLLSLHDDDDDADLKQTNIFDNLGTRFNFDWSLQLNVSKLDIVLNSSSACGDSTATVKLHGDGVEWFATAGIDEAEHFASDAGYFYLNSQQLVISRLKSTIADQDQERQSVTDVDSDSFGDPSAFVVELEPTSRMMNLRCRGDGACFSVGAKILFDPTTESGRKLIIAFGLRDLTVQQVPAASVLSLKNFFDIRAFYVPGYTPPPLTTDFHLHLWNVSLEYRPPELGMTLLVNVNNADVSTSIDLGESLFRLNFIVEDSSLFLAPHGEGRLSIGEFVCLMKMGFFNVLLSISTDDSETEDQADRRVQYKLQARNDALHLYTCADSCAALLVIFRHLCVDTAVEDCTLGSVVDDSSIDDGESAATRYEQISAMLESAMKEETKVAGGGGGGGNKEDERRTTTTTAAAAAAAGGGEWEECGDDLLLSSSSSSSMHTNDDAFTVLESILAKKKKKSSCLKKAKPTLNWLNGEQRIEVVDCHLKQPTDKTDPFLVLPEGYPMPVMEYLFRDLSVVWHVYAGSDFHGAFLTDARCPKRHCDGVSVPSGCFRSDDDCWSDGLKRRRPRPSELGDGLQRDRRVAVDFHLNKVTWLHQRFADPRLPQVSRQMIDVQDLEVIDKLPTSKVTKLFCGARLSRQSTRPMLSVRCLRALAGGSSSSSSSTECSLKVSLVPVRLSVDQETLEFLEQFFKLVLVDESLLEDRQLNRSASGCTDSNDASVVDHHRHHQHRRRRLMSKFNRQSSVSYFRSFTLSPSTSVKLEYFGKRHVDVERGALQGLLLGLSRLHCTELKLKELQNRHGMLGLDRVLAYVMNEWLRDIRNNQLMALVGSVEPLHNVAQIAGGIRDLLWLPVQSLRNEGRLLRGVQRGTASFAVSTASTILDLSEQFFVAIHTVAEFAFDVVSPDSCRQQRRHGLAETAHAVAAIGRDDRAQYGRNPIRDLLRQATPCVFGPVLVASRASHQLLGGLKNQIRPEQ</sequence>
<dbReference type="EMBL" id="JYDI01000061">
    <property type="protein sequence ID" value="KRY55037.1"/>
    <property type="molecule type" value="Genomic_DNA"/>
</dbReference>
<feature type="compositionally biased region" description="Acidic residues" evidence="12">
    <location>
        <begin position="955"/>
        <end position="966"/>
    </location>
</feature>
<dbReference type="GO" id="GO:0061709">
    <property type="term" value="P:reticulophagy"/>
    <property type="evidence" value="ECO:0007669"/>
    <property type="project" value="TreeGrafter"/>
</dbReference>
<dbReference type="Proteomes" id="UP000054653">
    <property type="component" value="Unassembled WGS sequence"/>
</dbReference>
<keyword evidence="9 13" id="KW-0472">Membrane</keyword>
<protein>
    <recommendedName>
        <fullName evidence="4">Autophagy-related protein 2</fullName>
    </recommendedName>
</protein>
<dbReference type="GO" id="GO:0000045">
    <property type="term" value="P:autophagosome assembly"/>
    <property type="evidence" value="ECO:0007669"/>
    <property type="project" value="TreeGrafter"/>
</dbReference>
<evidence type="ECO:0000256" key="8">
    <source>
        <dbReference type="ARBA" id="ARBA00023055"/>
    </source>
</evidence>
<evidence type="ECO:0000256" key="11">
    <source>
        <dbReference type="ARBA" id="ARBA00024615"/>
    </source>
</evidence>
<accession>A0A0V1D0T3</accession>
<gene>
    <name evidence="14" type="primary">Atg2b</name>
    <name evidence="14" type="ORF">T03_10297</name>
</gene>
<keyword evidence="13" id="KW-1133">Transmembrane helix</keyword>
<evidence type="ECO:0000256" key="3">
    <source>
        <dbReference type="ARBA" id="ARBA00009714"/>
    </source>
</evidence>
<evidence type="ECO:0000256" key="5">
    <source>
        <dbReference type="ARBA" id="ARBA00022448"/>
    </source>
</evidence>
<evidence type="ECO:0000256" key="6">
    <source>
        <dbReference type="ARBA" id="ARBA00022824"/>
    </source>
</evidence>
<evidence type="ECO:0000256" key="2">
    <source>
        <dbReference type="ARBA" id="ARBA00004623"/>
    </source>
</evidence>
<evidence type="ECO:0000256" key="10">
    <source>
        <dbReference type="ARBA" id="ARBA00024479"/>
    </source>
</evidence>
<dbReference type="STRING" id="45882.A0A0V1D0T3"/>
<dbReference type="Pfam" id="PF13329">
    <property type="entry name" value="ATG2_CAD"/>
    <property type="match status" value="1"/>
</dbReference>
<dbReference type="GO" id="GO:0006869">
    <property type="term" value="P:lipid transport"/>
    <property type="evidence" value="ECO:0007669"/>
    <property type="project" value="UniProtKB-KW"/>
</dbReference>
<keyword evidence="6" id="KW-0256">Endoplasmic reticulum</keyword>
<comment type="catalytic activity">
    <reaction evidence="10">
        <text>a 1,2-diacyl-sn-glycero-3-phospho-L-serine(in) = a 1,2-diacyl-sn-glycero-3-phospho-L-serine(out)</text>
        <dbReference type="Rhea" id="RHEA:38663"/>
        <dbReference type="ChEBI" id="CHEBI:57262"/>
    </reaction>
</comment>
<dbReference type="PANTHER" id="PTHR13190:SF1">
    <property type="entry name" value="AUTOPHAGY-RELATED 2, ISOFORM A"/>
    <property type="match status" value="1"/>
</dbReference>
<keyword evidence="7" id="KW-0072">Autophagy</keyword>
<keyword evidence="5" id="KW-0813">Transport</keyword>
<reference evidence="14 15" key="1">
    <citation type="submission" date="2015-01" db="EMBL/GenBank/DDBJ databases">
        <title>Evolution of Trichinella species and genotypes.</title>
        <authorList>
            <person name="Korhonen P.K."/>
            <person name="Edoardo P."/>
            <person name="Giuseppe L.R."/>
            <person name="Gasser R.B."/>
        </authorList>
    </citation>
    <scope>NUCLEOTIDE SEQUENCE [LARGE SCALE GENOMIC DNA]</scope>
    <source>
        <strain evidence="14">ISS120</strain>
    </source>
</reference>
<dbReference type="OrthoDB" id="18982at2759"/>
<proteinExistence type="inferred from homology"/>
<keyword evidence="8" id="KW-0445">Lipid transport</keyword>
<comment type="similarity">
    <text evidence="3">Belongs to the ATG2 family.</text>
</comment>
<dbReference type="PANTHER" id="PTHR13190">
    <property type="entry name" value="AUTOPHAGY-RELATED 2, ISOFORM A"/>
    <property type="match status" value="1"/>
</dbReference>
<name>A0A0V1D0T3_TRIBR</name>
<evidence type="ECO:0000256" key="13">
    <source>
        <dbReference type="SAM" id="Phobius"/>
    </source>
</evidence>
<comment type="caution">
    <text evidence="14">The sequence shown here is derived from an EMBL/GenBank/DDBJ whole genome shotgun (WGS) entry which is preliminary data.</text>
</comment>
<evidence type="ECO:0000256" key="4">
    <source>
        <dbReference type="ARBA" id="ARBA00018070"/>
    </source>
</evidence>
<dbReference type="OMA" id="VDNHFCL"/>
<keyword evidence="15" id="KW-1185">Reference proteome</keyword>
<organism evidence="14 15">
    <name type="scientific">Trichinella britovi</name>
    <name type="common">Parasitic roundworm</name>
    <dbReference type="NCBI Taxonomy" id="45882"/>
    <lineage>
        <taxon>Eukaryota</taxon>
        <taxon>Metazoa</taxon>
        <taxon>Ecdysozoa</taxon>
        <taxon>Nematoda</taxon>
        <taxon>Enoplea</taxon>
        <taxon>Dorylaimia</taxon>
        <taxon>Trichinellida</taxon>
        <taxon>Trichinellidae</taxon>
        <taxon>Trichinella</taxon>
    </lineage>
</organism>
<evidence type="ECO:0000256" key="9">
    <source>
        <dbReference type="ARBA" id="ARBA00023136"/>
    </source>
</evidence>
<dbReference type="GO" id="GO:0034727">
    <property type="term" value="P:piecemeal microautophagy of the nucleus"/>
    <property type="evidence" value="ECO:0007669"/>
    <property type="project" value="TreeGrafter"/>
</dbReference>
<comment type="catalytic activity">
    <reaction evidence="11">
        <text>a 1,2-diacyl-sn-glycero-3-phosphoethanolamine(in) = a 1,2-diacyl-sn-glycero-3-phosphoethanolamine(out)</text>
        <dbReference type="Rhea" id="RHEA:38895"/>
        <dbReference type="ChEBI" id="CHEBI:64612"/>
    </reaction>
</comment>
<evidence type="ECO:0000256" key="7">
    <source>
        <dbReference type="ARBA" id="ARBA00023006"/>
    </source>
</evidence>
<dbReference type="GO" id="GO:0061908">
    <property type="term" value="C:phagophore"/>
    <property type="evidence" value="ECO:0007669"/>
    <property type="project" value="TreeGrafter"/>
</dbReference>
<dbReference type="InterPro" id="IPR026849">
    <property type="entry name" value="ATG2"/>
</dbReference>
<feature type="region of interest" description="Disordered" evidence="12">
    <location>
        <begin position="928"/>
        <end position="968"/>
    </location>
</feature>
<evidence type="ECO:0000313" key="15">
    <source>
        <dbReference type="Proteomes" id="UP000054653"/>
    </source>
</evidence>
<dbReference type="GO" id="GO:0005789">
    <property type="term" value="C:endoplasmic reticulum membrane"/>
    <property type="evidence" value="ECO:0007669"/>
    <property type="project" value="UniProtKB-SubCell"/>
</dbReference>
<keyword evidence="13" id="KW-0812">Transmembrane</keyword>
<dbReference type="GO" id="GO:0061723">
    <property type="term" value="P:glycophagy"/>
    <property type="evidence" value="ECO:0007669"/>
    <property type="project" value="TreeGrafter"/>
</dbReference>
<dbReference type="GO" id="GO:0034045">
    <property type="term" value="C:phagophore assembly site membrane"/>
    <property type="evidence" value="ECO:0007669"/>
    <property type="project" value="UniProtKB-SubCell"/>
</dbReference>
<evidence type="ECO:0000256" key="1">
    <source>
        <dbReference type="ARBA" id="ARBA00004406"/>
    </source>
</evidence>
<evidence type="ECO:0000256" key="12">
    <source>
        <dbReference type="SAM" id="MobiDB-lite"/>
    </source>
</evidence>
<comment type="subcellular location">
    <subcellularLocation>
        <location evidence="1">Endoplasmic reticulum membrane</location>
        <topology evidence="1">Peripheral membrane protein</topology>
    </subcellularLocation>
    <subcellularLocation>
        <location evidence="2">Preautophagosomal structure membrane</location>
        <topology evidence="2">Peripheral membrane protein</topology>
    </subcellularLocation>
</comment>
<dbReference type="GO" id="GO:0032266">
    <property type="term" value="F:phosphatidylinositol-3-phosphate binding"/>
    <property type="evidence" value="ECO:0007669"/>
    <property type="project" value="TreeGrafter"/>
</dbReference>
<feature type="compositionally biased region" description="Low complexity" evidence="12">
    <location>
        <begin position="941"/>
        <end position="954"/>
    </location>
</feature>
<dbReference type="GO" id="GO:0000422">
    <property type="term" value="P:autophagy of mitochondrion"/>
    <property type="evidence" value="ECO:0007669"/>
    <property type="project" value="TreeGrafter"/>
</dbReference>
<feature type="transmembrane region" description="Helical" evidence="13">
    <location>
        <begin position="31"/>
        <end position="53"/>
    </location>
</feature>